<dbReference type="KEGG" id="lth:KLTH0H06468g"/>
<keyword evidence="4" id="KW-0227">DNA damage</keyword>
<evidence type="ECO:0000256" key="1">
    <source>
        <dbReference type="ARBA" id="ARBA00004123"/>
    </source>
</evidence>
<evidence type="ECO:0000256" key="5">
    <source>
        <dbReference type="ARBA" id="ARBA00022801"/>
    </source>
</evidence>
<dbReference type="OrthoDB" id="47785at2759"/>
<evidence type="ECO:0000256" key="9">
    <source>
        <dbReference type="PIRSR" id="PIRSR610347-1"/>
    </source>
</evidence>
<feature type="site" description="Interaction with DNA" evidence="11">
    <location>
        <position position="471"/>
    </location>
</feature>
<dbReference type="OMA" id="AHSKFYM"/>
<evidence type="ECO:0000256" key="8">
    <source>
        <dbReference type="ARBA" id="ARBA00023242"/>
    </source>
</evidence>
<dbReference type="FunCoup" id="C5E2N7">
    <property type="interactions" value="496"/>
</dbReference>
<feature type="active site" description="Nucleophile" evidence="9">
    <location>
        <position position="188"/>
    </location>
</feature>
<proteinExistence type="inferred from homology"/>
<dbReference type="Proteomes" id="UP000002036">
    <property type="component" value="Chromosome H"/>
</dbReference>
<evidence type="ECO:0000256" key="6">
    <source>
        <dbReference type="ARBA" id="ARBA00022839"/>
    </source>
</evidence>
<dbReference type="HOGENOM" id="CLU_010413_2_1_1"/>
<keyword evidence="7" id="KW-0234">DNA repair</keyword>
<evidence type="ECO:0000313" key="14">
    <source>
        <dbReference type="Proteomes" id="UP000002036"/>
    </source>
</evidence>
<evidence type="ECO:0000256" key="12">
    <source>
        <dbReference type="SAM" id="MobiDB-lite"/>
    </source>
</evidence>
<dbReference type="GO" id="GO:0006281">
    <property type="term" value="P:DNA repair"/>
    <property type="evidence" value="ECO:0007669"/>
    <property type="project" value="UniProtKB-KW"/>
</dbReference>
<keyword evidence="14" id="KW-1185">Reference proteome</keyword>
<dbReference type="GO" id="GO:0003690">
    <property type="term" value="F:double-stranded DNA binding"/>
    <property type="evidence" value="ECO:0007669"/>
    <property type="project" value="TreeGrafter"/>
</dbReference>
<feature type="region of interest" description="Disordered" evidence="12">
    <location>
        <begin position="45"/>
        <end position="86"/>
    </location>
</feature>
<dbReference type="STRING" id="559295.C5E2N7"/>
<evidence type="ECO:0000256" key="2">
    <source>
        <dbReference type="ARBA" id="ARBA00010205"/>
    </source>
</evidence>
<keyword evidence="6" id="KW-0269">Exonuclease</keyword>
<dbReference type="eggNOG" id="KOG2031">
    <property type="taxonomic scope" value="Eukaryota"/>
</dbReference>
<dbReference type="AlphaFoldDB" id="C5E2N7"/>
<dbReference type="InParanoid" id="C5E2N7"/>
<dbReference type="Gene3D" id="3.30.870.10">
    <property type="entry name" value="Endonuclease Chain A"/>
    <property type="match status" value="2"/>
</dbReference>
<dbReference type="Pfam" id="PF06087">
    <property type="entry name" value="Tyr-DNA_phospho"/>
    <property type="match status" value="1"/>
</dbReference>
<dbReference type="RefSeq" id="XP_002556160.1">
    <property type="nucleotide sequence ID" value="XM_002556114.1"/>
</dbReference>
<evidence type="ECO:0000256" key="7">
    <source>
        <dbReference type="ARBA" id="ARBA00023204"/>
    </source>
</evidence>
<comment type="similarity">
    <text evidence="2">Belongs to the tyrosyl-DNA phosphodiesterase family.</text>
</comment>
<dbReference type="PANTHER" id="PTHR12415:SF0">
    <property type="entry name" value="TYROSYL-DNA PHOSPHODIESTERASE 1"/>
    <property type="match status" value="1"/>
</dbReference>
<evidence type="ECO:0000313" key="13">
    <source>
        <dbReference type="EMBL" id="CAR30298.1"/>
    </source>
</evidence>
<dbReference type="InterPro" id="IPR010347">
    <property type="entry name" value="Tdp1"/>
</dbReference>
<dbReference type="SUPFAM" id="SSF56024">
    <property type="entry name" value="Phospholipase D/nuclease"/>
    <property type="match status" value="2"/>
</dbReference>
<evidence type="ECO:0000256" key="3">
    <source>
        <dbReference type="ARBA" id="ARBA00022722"/>
    </source>
</evidence>
<dbReference type="PANTHER" id="PTHR12415">
    <property type="entry name" value="TYROSYL-DNA PHOSPHODIESTERASE 1"/>
    <property type="match status" value="1"/>
</dbReference>
<feature type="binding site" evidence="10">
    <location>
        <position position="442"/>
    </location>
    <ligand>
        <name>substrate</name>
    </ligand>
</feature>
<sequence length="570" mass="64920">MSGTEAESAARKRVRERWCQVEYNTKREEQADEVVPKRAKIGGTPEVIDLTSDQEDTTSWEASETDIPVLGEAPTNGESSSGATREHGRVNYPFKLVRSEFYDEGHVSEHFITLQEIFSESKLTRAWLFSFQYELDFILPMFNESTQITIIAQKGTILPPTRISSKTSKILSKMKTIELQMPPFACHHSKMIVNEYRDGSCCIYIPSNNFTHAETNLPQQIVWCSPRLRRCSEAVKESEFRKSLVKYLNAYPVSLKPLIEFLGTLDFTSLDQLGVEFIFSCPKPFESILSGIPLLHKALSSRQHAAGGNTGRERHRYLSQVSTIGAPLKTGLEYPGNLFSHLMIPLLSGLLVGPRDRKRAYEIPNLHKVFEDYNIEPYIVYPTPEEIRQSPMGYLTGGWFHFHWLRNQATKTVYNTLKKWGVLHKQQPQDCPRRGRTPSHTKFYMKSTTLLDNQAPFSEVDWFLFTTANLSLNAWGTTTRKPQNYEVGVLFKSQDRRRITVKSVSDLVYSKFRSTGQILGSSKVHSNANICVMVPFDINPVPYQPGDDAFCVSRSYEAPDIHGKLHQAQN</sequence>
<keyword evidence="5" id="KW-0378">Hydrolase</keyword>
<dbReference type="GO" id="GO:0003697">
    <property type="term" value="F:single-stranded DNA binding"/>
    <property type="evidence" value="ECO:0007669"/>
    <property type="project" value="TreeGrafter"/>
</dbReference>
<dbReference type="GO" id="GO:0017005">
    <property type="term" value="F:3'-tyrosyl-DNA phosphodiesterase activity"/>
    <property type="evidence" value="ECO:0007669"/>
    <property type="project" value="TreeGrafter"/>
</dbReference>
<accession>C5E2N7</accession>
<keyword evidence="3" id="KW-0540">Nuclease</keyword>
<dbReference type="CDD" id="cd09196">
    <property type="entry name" value="PLDc_yTdp1_2"/>
    <property type="match status" value="1"/>
</dbReference>
<dbReference type="CDD" id="cd09194">
    <property type="entry name" value="PLDc_yTdp1_1"/>
    <property type="match status" value="1"/>
</dbReference>
<evidence type="ECO:0000256" key="10">
    <source>
        <dbReference type="PIRSR" id="PIRSR610347-2"/>
    </source>
</evidence>
<name>C5E2N7_LACTC</name>
<organism evidence="13 14">
    <name type="scientific">Lachancea thermotolerans (strain ATCC 56472 / CBS 6340 / NRRL Y-8284)</name>
    <name type="common">Yeast</name>
    <name type="synonym">Kluyveromyces thermotolerans</name>
    <dbReference type="NCBI Taxonomy" id="559295"/>
    <lineage>
        <taxon>Eukaryota</taxon>
        <taxon>Fungi</taxon>
        <taxon>Dikarya</taxon>
        <taxon>Ascomycota</taxon>
        <taxon>Saccharomycotina</taxon>
        <taxon>Saccharomycetes</taxon>
        <taxon>Saccharomycetales</taxon>
        <taxon>Saccharomycetaceae</taxon>
        <taxon>Lachancea</taxon>
    </lineage>
</organism>
<gene>
    <name evidence="13" type="ordered locus">KLTH0H06468g</name>
</gene>
<dbReference type="GO" id="GO:0004527">
    <property type="term" value="F:exonuclease activity"/>
    <property type="evidence" value="ECO:0007669"/>
    <property type="project" value="UniProtKB-KW"/>
</dbReference>
<feature type="active site" description="Proton donor/acceptor" evidence="9">
    <location>
        <position position="440"/>
    </location>
</feature>
<evidence type="ECO:0000256" key="11">
    <source>
        <dbReference type="PIRSR" id="PIRSR610347-3"/>
    </source>
</evidence>
<evidence type="ECO:0000256" key="4">
    <source>
        <dbReference type="ARBA" id="ARBA00022763"/>
    </source>
</evidence>
<dbReference type="GO" id="GO:0005634">
    <property type="term" value="C:nucleus"/>
    <property type="evidence" value="ECO:0007669"/>
    <property type="project" value="UniProtKB-SubCell"/>
</dbReference>
<reference evidence="13 14" key="1">
    <citation type="journal article" date="2009" name="Genome Res.">
        <title>Comparative genomics of protoploid Saccharomycetaceae.</title>
        <authorList>
            <consortium name="The Genolevures Consortium"/>
            <person name="Souciet J.-L."/>
            <person name="Dujon B."/>
            <person name="Gaillardin C."/>
            <person name="Johnston M."/>
            <person name="Baret P.V."/>
            <person name="Cliften P."/>
            <person name="Sherman D.J."/>
            <person name="Weissenbach J."/>
            <person name="Westhof E."/>
            <person name="Wincker P."/>
            <person name="Jubin C."/>
            <person name="Poulain J."/>
            <person name="Barbe V."/>
            <person name="Segurens B."/>
            <person name="Artiguenave F."/>
            <person name="Anthouard V."/>
            <person name="Vacherie B."/>
            <person name="Val M.-E."/>
            <person name="Fulton R.S."/>
            <person name="Minx P."/>
            <person name="Wilson R."/>
            <person name="Durrens P."/>
            <person name="Jean G."/>
            <person name="Marck C."/>
            <person name="Martin T."/>
            <person name="Nikolski M."/>
            <person name="Rolland T."/>
            <person name="Seret M.-L."/>
            <person name="Casaregola S."/>
            <person name="Despons L."/>
            <person name="Fairhead C."/>
            <person name="Fischer G."/>
            <person name="Lafontaine I."/>
            <person name="Leh V."/>
            <person name="Lemaire M."/>
            <person name="de Montigny J."/>
            <person name="Neuveglise C."/>
            <person name="Thierry A."/>
            <person name="Blanc-Lenfle I."/>
            <person name="Bleykasten C."/>
            <person name="Diffels J."/>
            <person name="Fritsch E."/>
            <person name="Frangeul L."/>
            <person name="Goeffon A."/>
            <person name="Jauniaux N."/>
            <person name="Kachouri-Lafond R."/>
            <person name="Payen C."/>
            <person name="Potier S."/>
            <person name="Pribylova L."/>
            <person name="Ozanne C."/>
            <person name="Richard G.-F."/>
            <person name="Sacerdot C."/>
            <person name="Straub M.-L."/>
            <person name="Talla E."/>
        </authorList>
    </citation>
    <scope>NUCLEOTIDE SEQUENCE [LARGE SCALE GENOMIC DNA]</scope>
    <source>
        <strain evidence="14">ATCC 56472 / CBS 6340 / NRRL Y-8284</strain>
    </source>
</reference>
<feature type="binding site" evidence="10">
    <location>
        <position position="190"/>
    </location>
    <ligand>
        <name>substrate</name>
    </ligand>
</feature>
<protein>
    <submittedName>
        <fullName evidence="13">KLTH0H06468p</fullName>
    </submittedName>
</protein>
<dbReference type="EMBL" id="CU928180">
    <property type="protein sequence ID" value="CAR30298.1"/>
    <property type="molecule type" value="Genomic_DNA"/>
</dbReference>
<comment type="subcellular location">
    <subcellularLocation>
        <location evidence="1">Nucleus</location>
    </subcellularLocation>
</comment>
<dbReference type="GeneID" id="8294476"/>
<keyword evidence="8" id="KW-0539">Nucleus</keyword>